<keyword evidence="2" id="KW-1185">Reference proteome</keyword>
<comment type="caution">
    <text evidence="1">The sequence shown here is derived from an EMBL/GenBank/DDBJ whole genome shotgun (WGS) entry which is preliminary data.</text>
</comment>
<dbReference type="Gene3D" id="3.90.1300.10">
    <property type="entry name" value="Amidase signature (AS) domain"/>
    <property type="match status" value="1"/>
</dbReference>
<dbReference type="Proteomes" id="UP000266483">
    <property type="component" value="Unassembled WGS sequence"/>
</dbReference>
<dbReference type="EMBL" id="NQOU01000004">
    <property type="protein sequence ID" value="RII82485.1"/>
    <property type="molecule type" value="Genomic_DNA"/>
</dbReference>
<gene>
    <name evidence="1" type="ORF">CJO09_11345</name>
</gene>
<organism evidence="1 2">
    <name type="scientific">Neopusillimonas maritima</name>
    <dbReference type="NCBI Taxonomy" id="2026239"/>
    <lineage>
        <taxon>Bacteria</taxon>
        <taxon>Pseudomonadati</taxon>
        <taxon>Pseudomonadota</taxon>
        <taxon>Betaproteobacteria</taxon>
        <taxon>Burkholderiales</taxon>
        <taxon>Alcaligenaceae</taxon>
        <taxon>Neopusillimonas</taxon>
    </lineage>
</organism>
<proteinExistence type="predicted"/>
<dbReference type="SUPFAM" id="SSF75304">
    <property type="entry name" value="Amidase signature (AS) enzymes"/>
    <property type="match status" value="1"/>
</dbReference>
<protein>
    <recommendedName>
        <fullName evidence="3">Amidase domain-containing protein</fullName>
    </recommendedName>
</protein>
<dbReference type="RefSeq" id="WP_119442449.1">
    <property type="nucleotide sequence ID" value="NZ_CP170494.1"/>
</dbReference>
<dbReference type="InterPro" id="IPR036928">
    <property type="entry name" value="AS_sf"/>
</dbReference>
<accession>A0ABX9MU81</accession>
<name>A0ABX9MU81_9BURK</name>
<reference evidence="1 2" key="1">
    <citation type="submission" date="2017-08" db="EMBL/GenBank/DDBJ databases">
        <title>Pusillimonas indicus sp. nov., a member of the family Alcaligenaceae isolated from surface seawater.</title>
        <authorList>
            <person name="Li J."/>
        </authorList>
    </citation>
    <scope>NUCLEOTIDE SEQUENCE [LARGE SCALE GENOMIC DNA]</scope>
    <source>
        <strain evidence="1 2">17-4A</strain>
    </source>
</reference>
<evidence type="ECO:0000313" key="1">
    <source>
        <dbReference type="EMBL" id="RII82485.1"/>
    </source>
</evidence>
<evidence type="ECO:0000313" key="2">
    <source>
        <dbReference type="Proteomes" id="UP000266483"/>
    </source>
</evidence>
<evidence type="ECO:0008006" key="3">
    <source>
        <dbReference type="Google" id="ProtNLM"/>
    </source>
</evidence>
<sequence length="110" mass="12087">MGTAFKEYANYDALGLAELIAAKTVSPQEVLEAALYRIYRVYPRKLSHACWKTTSPQAPAMSVPMGFSSSGLPIGAQFTAAYGREDVLLALAAQIEQAHPWRHHRAPIWG</sequence>